<gene>
    <name evidence="2" type="ORF">K452DRAFT_16262</name>
</gene>
<feature type="transmembrane region" description="Helical" evidence="1">
    <location>
        <begin position="82"/>
        <end position="108"/>
    </location>
</feature>
<keyword evidence="3" id="KW-1185">Reference proteome</keyword>
<evidence type="ECO:0000313" key="3">
    <source>
        <dbReference type="Proteomes" id="UP000799438"/>
    </source>
</evidence>
<proteinExistence type="predicted"/>
<dbReference type="Proteomes" id="UP000799438">
    <property type="component" value="Unassembled WGS sequence"/>
</dbReference>
<reference evidence="2" key="1">
    <citation type="journal article" date="2020" name="Stud. Mycol.">
        <title>101 Dothideomycetes genomes: a test case for predicting lifestyles and emergence of pathogens.</title>
        <authorList>
            <person name="Haridas S."/>
            <person name="Albert R."/>
            <person name="Binder M."/>
            <person name="Bloem J."/>
            <person name="Labutti K."/>
            <person name="Salamov A."/>
            <person name="Andreopoulos B."/>
            <person name="Baker S."/>
            <person name="Barry K."/>
            <person name="Bills G."/>
            <person name="Bluhm B."/>
            <person name="Cannon C."/>
            <person name="Castanera R."/>
            <person name="Culley D."/>
            <person name="Daum C."/>
            <person name="Ezra D."/>
            <person name="Gonzalez J."/>
            <person name="Henrissat B."/>
            <person name="Kuo A."/>
            <person name="Liang C."/>
            <person name="Lipzen A."/>
            <person name="Lutzoni F."/>
            <person name="Magnuson J."/>
            <person name="Mondo S."/>
            <person name="Nolan M."/>
            <person name="Ohm R."/>
            <person name="Pangilinan J."/>
            <person name="Park H.-J."/>
            <person name="Ramirez L."/>
            <person name="Alfaro M."/>
            <person name="Sun H."/>
            <person name="Tritt A."/>
            <person name="Yoshinaga Y."/>
            <person name="Zwiers L.-H."/>
            <person name="Turgeon B."/>
            <person name="Goodwin S."/>
            <person name="Spatafora J."/>
            <person name="Crous P."/>
            <person name="Grigoriev I."/>
        </authorList>
    </citation>
    <scope>NUCLEOTIDE SEQUENCE</scope>
    <source>
        <strain evidence="2">CBS 121167</strain>
    </source>
</reference>
<dbReference type="EMBL" id="ML995577">
    <property type="protein sequence ID" value="KAF2135503.1"/>
    <property type="molecule type" value="Genomic_DNA"/>
</dbReference>
<keyword evidence="1" id="KW-1133">Transmembrane helix</keyword>
<dbReference type="AlphaFoldDB" id="A0A6A6AWD9"/>
<dbReference type="GeneID" id="54293184"/>
<dbReference type="RefSeq" id="XP_033391221.1">
    <property type="nucleotide sequence ID" value="XM_033535688.1"/>
</dbReference>
<feature type="transmembrane region" description="Helical" evidence="1">
    <location>
        <begin position="41"/>
        <end position="70"/>
    </location>
</feature>
<keyword evidence="1" id="KW-0472">Membrane</keyword>
<accession>A0A6A6AWD9</accession>
<organism evidence="2 3">
    <name type="scientific">Aplosporella prunicola CBS 121167</name>
    <dbReference type="NCBI Taxonomy" id="1176127"/>
    <lineage>
        <taxon>Eukaryota</taxon>
        <taxon>Fungi</taxon>
        <taxon>Dikarya</taxon>
        <taxon>Ascomycota</taxon>
        <taxon>Pezizomycotina</taxon>
        <taxon>Dothideomycetes</taxon>
        <taxon>Dothideomycetes incertae sedis</taxon>
        <taxon>Botryosphaeriales</taxon>
        <taxon>Aplosporellaceae</taxon>
        <taxon>Aplosporella</taxon>
    </lineage>
</organism>
<name>A0A6A6AWD9_9PEZI</name>
<evidence type="ECO:0000256" key="1">
    <source>
        <dbReference type="SAM" id="Phobius"/>
    </source>
</evidence>
<evidence type="ECO:0000313" key="2">
    <source>
        <dbReference type="EMBL" id="KAF2135503.1"/>
    </source>
</evidence>
<sequence length="205" mass="23224">MGREEPARQTNRQTDRQTLEHRASIKHRSHRALEHCDTPGLYWLFISFFPFFSGEFVGAYIIIIIIIIIINQSSKHIIISHCMHYCVLCFCSVLGCLSRILLLLLLLLDRIYMLRGAVVCALRCTCPCKLYDEWHATSGRASSCSTSFTRITTTTSADSRDLQRRYRTSGWCGPVQLTSYCTTSVAIASNSPLPTHSRKARRASS</sequence>
<protein>
    <submittedName>
        <fullName evidence="2">Uncharacterized protein</fullName>
    </submittedName>
</protein>
<keyword evidence="1" id="KW-0812">Transmembrane</keyword>